<accession>A0A0H3PD10</accession>
<dbReference type="GO" id="GO:1990904">
    <property type="term" value="C:ribonucleoprotein complex"/>
    <property type="evidence" value="ECO:0007669"/>
    <property type="project" value="UniProtKB-KW"/>
</dbReference>
<sequence>MLPSNFLSSPDYVVLNEKCGVILTMPKIKTVRGAAKRFKKTASGGFKRKQSHLRHILTKKQLNVNVIYVINQWLRKQTKF</sequence>
<dbReference type="InterPro" id="IPR018265">
    <property type="entry name" value="Ribosomal_bL35_CS"/>
</dbReference>
<dbReference type="InterPro" id="IPR001706">
    <property type="entry name" value="Ribosomal_bL35"/>
</dbReference>
<proteinExistence type="inferred from homology"/>
<evidence type="ECO:0000313" key="6">
    <source>
        <dbReference type="Proteomes" id="UP000003185"/>
    </source>
</evidence>
<evidence type="ECO:0000256" key="2">
    <source>
        <dbReference type="ARBA" id="ARBA00022980"/>
    </source>
</evidence>
<dbReference type="SUPFAM" id="SSF143034">
    <property type="entry name" value="L35p-like"/>
    <property type="match status" value="1"/>
</dbReference>
<keyword evidence="2 4" id="KW-0689">Ribosomal protein</keyword>
<reference evidence="5 6" key="1">
    <citation type="journal article" date="2007" name="Genome Biol.">
        <title>Characterization and modeling of the Haemophilus influenzae core and supragenomes based on the complete genomic sequences of Rd and 12 clinical nontypeable strains.</title>
        <authorList>
            <person name="Hogg J.S."/>
            <person name="Hu F.Z."/>
            <person name="Janto B."/>
            <person name="Boissy R."/>
            <person name="Hayes J."/>
            <person name="Keefe R."/>
            <person name="Post J.C."/>
            <person name="Ehrlich G.D."/>
        </authorList>
    </citation>
    <scope>NUCLEOTIDE SEQUENCE [LARGE SCALE GENOMIC DNA]</scope>
    <source>
        <strain evidence="6">NTHi 3655</strain>
    </source>
</reference>
<name>A0A0H3PD10_HAEI3</name>
<dbReference type="GO" id="GO:0006412">
    <property type="term" value="P:translation"/>
    <property type="evidence" value="ECO:0007669"/>
    <property type="project" value="InterPro"/>
</dbReference>
<dbReference type="PROSITE" id="PS00936">
    <property type="entry name" value="RIBOSOMAL_L35"/>
    <property type="match status" value="1"/>
</dbReference>
<comment type="caution">
    <text evidence="5">The sequence shown here is derived from an EMBL/GenBank/DDBJ whole genome shotgun (WGS) entry which is preliminary data.</text>
</comment>
<evidence type="ECO:0000256" key="4">
    <source>
        <dbReference type="RuleBase" id="RU000568"/>
    </source>
</evidence>
<protein>
    <recommendedName>
        <fullName evidence="4">50S ribosomal protein L35</fullName>
    </recommendedName>
</protein>
<dbReference type="FunFam" id="4.10.410.60:FF:000001">
    <property type="entry name" value="50S ribosomal protein L35"/>
    <property type="match status" value="1"/>
</dbReference>
<evidence type="ECO:0000256" key="3">
    <source>
        <dbReference type="ARBA" id="ARBA00023274"/>
    </source>
</evidence>
<evidence type="ECO:0000313" key="5">
    <source>
        <dbReference type="EMBL" id="EDJ92632.1"/>
    </source>
</evidence>
<comment type="similarity">
    <text evidence="1 4">Belongs to the bacterial ribosomal protein bL35 family.</text>
</comment>
<dbReference type="GO" id="GO:0005840">
    <property type="term" value="C:ribosome"/>
    <property type="evidence" value="ECO:0007669"/>
    <property type="project" value="UniProtKB-KW"/>
</dbReference>
<dbReference type="Proteomes" id="UP000003185">
    <property type="component" value="Unassembled WGS sequence"/>
</dbReference>
<dbReference type="Pfam" id="PF01632">
    <property type="entry name" value="Ribosomal_L35p"/>
    <property type="match status" value="1"/>
</dbReference>
<dbReference type="AlphaFoldDB" id="A0A0H3PD10"/>
<keyword evidence="3 4" id="KW-0687">Ribonucleoprotein</keyword>
<dbReference type="InterPro" id="IPR037229">
    <property type="entry name" value="Ribosomal_bL35_sf"/>
</dbReference>
<gene>
    <name evidence="5" type="ORF">CGSHi3655_03166</name>
</gene>
<organism evidence="5 6">
    <name type="scientific">Haemophilus influenzae (strain NTHi 3655)</name>
    <dbReference type="NCBI Taxonomy" id="375177"/>
    <lineage>
        <taxon>Bacteria</taxon>
        <taxon>Pseudomonadati</taxon>
        <taxon>Pseudomonadota</taxon>
        <taxon>Gammaproteobacteria</taxon>
        <taxon>Pasteurellales</taxon>
        <taxon>Pasteurellaceae</taxon>
        <taxon>Haemophilus</taxon>
    </lineage>
</organism>
<dbReference type="PRINTS" id="PR00064">
    <property type="entry name" value="RIBOSOMALL35"/>
</dbReference>
<dbReference type="EMBL" id="AAZF01000005">
    <property type="protein sequence ID" value="EDJ92632.1"/>
    <property type="molecule type" value="Genomic_DNA"/>
</dbReference>
<dbReference type="Gene3D" id="4.10.410.60">
    <property type="match status" value="1"/>
</dbReference>
<dbReference type="InterPro" id="IPR021137">
    <property type="entry name" value="Ribosomal_bL35-like"/>
</dbReference>
<dbReference type="GO" id="GO:0003735">
    <property type="term" value="F:structural constituent of ribosome"/>
    <property type="evidence" value="ECO:0007669"/>
    <property type="project" value="InterPro"/>
</dbReference>
<evidence type="ECO:0000256" key="1">
    <source>
        <dbReference type="ARBA" id="ARBA00006598"/>
    </source>
</evidence>